<dbReference type="Proteomes" id="UP001151760">
    <property type="component" value="Unassembled WGS sequence"/>
</dbReference>
<reference evidence="2" key="1">
    <citation type="journal article" date="2022" name="Int. J. Mol. Sci.">
        <title>Draft Genome of Tanacetum Coccineum: Genomic Comparison of Closely Related Tanacetum-Family Plants.</title>
        <authorList>
            <person name="Yamashiro T."/>
            <person name="Shiraishi A."/>
            <person name="Nakayama K."/>
            <person name="Satake H."/>
        </authorList>
    </citation>
    <scope>NUCLEOTIDE SEQUENCE</scope>
</reference>
<feature type="compositionally biased region" description="Basic and acidic residues" evidence="1">
    <location>
        <begin position="217"/>
        <end position="229"/>
    </location>
</feature>
<reference evidence="2" key="2">
    <citation type="submission" date="2022-01" db="EMBL/GenBank/DDBJ databases">
        <authorList>
            <person name="Yamashiro T."/>
            <person name="Shiraishi A."/>
            <person name="Satake H."/>
            <person name="Nakayama K."/>
        </authorList>
    </citation>
    <scope>NUCLEOTIDE SEQUENCE</scope>
</reference>
<feature type="region of interest" description="Disordered" evidence="1">
    <location>
        <begin position="206"/>
        <end position="229"/>
    </location>
</feature>
<organism evidence="2 3">
    <name type="scientific">Tanacetum coccineum</name>
    <dbReference type="NCBI Taxonomy" id="301880"/>
    <lineage>
        <taxon>Eukaryota</taxon>
        <taxon>Viridiplantae</taxon>
        <taxon>Streptophyta</taxon>
        <taxon>Embryophyta</taxon>
        <taxon>Tracheophyta</taxon>
        <taxon>Spermatophyta</taxon>
        <taxon>Magnoliopsida</taxon>
        <taxon>eudicotyledons</taxon>
        <taxon>Gunneridae</taxon>
        <taxon>Pentapetalae</taxon>
        <taxon>asterids</taxon>
        <taxon>campanulids</taxon>
        <taxon>Asterales</taxon>
        <taxon>Asteraceae</taxon>
        <taxon>Asteroideae</taxon>
        <taxon>Anthemideae</taxon>
        <taxon>Anthemidinae</taxon>
        <taxon>Tanacetum</taxon>
    </lineage>
</organism>
<evidence type="ECO:0000313" key="2">
    <source>
        <dbReference type="EMBL" id="GJT09279.1"/>
    </source>
</evidence>
<evidence type="ECO:0000256" key="1">
    <source>
        <dbReference type="SAM" id="MobiDB-lite"/>
    </source>
</evidence>
<keyword evidence="3" id="KW-1185">Reference proteome</keyword>
<gene>
    <name evidence="2" type="ORF">Tco_0856321</name>
</gene>
<feature type="compositionally biased region" description="Polar residues" evidence="1">
    <location>
        <begin position="98"/>
        <end position="110"/>
    </location>
</feature>
<protein>
    <submittedName>
        <fullName evidence="2">Uncharacterized protein</fullName>
    </submittedName>
</protein>
<dbReference type="EMBL" id="BQNB010012895">
    <property type="protein sequence ID" value="GJT09279.1"/>
    <property type="molecule type" value="Genomic_DNA"/>
</dbReference>
<name>A0ABQ5B8Q3_9ASTR</name>
<proteinExistence type="predicted"/>
<evidence type="ECO:0000313" key="3">
    <source>
        <dbReference type="Proteomes" id="UP001151760"/>
    </source>
</evidence>
<accession>A0ABQ5B8Q3</accession>
<comment type="caution">
    <text evidence="2">The sequence shown here is derived from an EMBL/GenBank/DDBJ whole genome shotgun (WGS) entry which is preliminary data.</text>
</comment>
<feature type="compositionally biased region" description="Basic and acidic residues" evidence="1">
    <location>
        <begin position="73"/>
        <end position="83"/>
    </location>
</feature>
<feature type="region of interest" description="Disordered" evidence="1">
    <location>
        <begin position="67"/>
        <end position="115"/>
    </location>
</feature>
<sequence>MEPIHPTIADLSGTCANYQVDETRSTRLRYQSLTKNKGKTSFKVDPDTKPLQLQTFADVQAFLLSEDELDKESDEKEVLATREDIDEDPQVAEEVRTPSPNQDQPKPSHSTVKDLQAHALKQKEASATWAKSSTNMAWNLGSRMTAIEISQTALKSEVSSLRHDTSEIKSMMTKIYQSFKGQSSSAPSNSITLTLALINILANVEGENATNTTTKEPPSHTEGETKDQKWQFQYHQSNLLKSHQLKLNQSPQ</sequence>